<keyword evidence="1" id="KW-0175">Coiled coil</keyword>
<reference evidence="6" key="1">
    <citation type="journal article" date="2019" name="Int. J. Syst. Evol. Microbiol.">
        <title>The Global Catalogue of Microorganisms (GCM) 10K type strain sequencing project: providing services to taxonomists for standard genome sequencing and annotation.</title>
        <authorList>
            <consortium name="The Broad Institute Genomics Platform"/>
            <consortium name="The Broad Institute Genome Sequencing Center for Infectious Disease"/>
            <person name="Wu L."/>
            <person name="Ma J."/>
        </authorList>
    </citation>
    <scope>NUCLEOTIDE SEQUENCE [LARGE SCALE GENOMIC DNA]</scope>
    <source>
        <strain evidence="6">CCUG 46385</strain>
    </source>
</reference>
<dbReference type="InterPro" id="IPR043782">
    <property type="entry name" value="DUF5724"/>
</dbReference>
<dbReference type="Pfam" id="PF24879">
    <property type="entry name" value="DUF7737"/>
    <property type="match status" value="1"/>
</dbReference>
<dbReference type="RefSeq" id="WP_379788612.1">
    <property type="nucleotide sequence ID" value="NZ_JBHSHL010000033.1"/>
</dbReference>
<protein>
    <submittedName>
        <fullName evidence="5">DUF4132 domain-containing protein</fullName>
    </submittedName>
</protein>
<comment type="caution">
    <text evidence="5">The sequence shown here is derived from an EMBL/GenBank/DDBJ whole genome shotgun (WGS) entry which is preliminary data.</text>
</comment>
<feature type="domain" description="DUF7737" evidence="4">
    <location>
        <begin position="1575"/>
        <end position="1676"/>
    </location>
</feature>
<feature type="domain" description="DUF4132" evidence="2">
    <location>
        <begin position="1313"/>
        <end position="1485"/>
    </location>
</feature>
<keyword evidence="6" id="KW-1185">Reference proteome</keyword>
<feature type="coiled-coil region" evidence="1">
    <location>
        <begin position="1329"/>
        <end position="1360"/>
    </location>
</feature>
<evidence type="ECO:0000259" key="4">
    <source>
        <dbReference type="Pfam" id="PF24879"/>
    </source>
</evidence>
<evidence type="ECO:0000259" key="3">
    <source>
        <dbReference type="Pfam" id="PF18991"/>
    </source>
</evidence>
<name>A0ABV9QME0_9FIRM</name>
<feature type="domain" description="DUF5724" evidence="3">
    <location>
        <begin position="52"/>
        <end position="1273"/>
    </location>
</feature>
<accession>A0ABV9QME0</accession>
<dbReference type="EMBL" id="JBHSHL010000033">
    <property type="protein sequence ID" value="MFC4805074.1"/>
    <property type="molecule type" value="Genomic_DNA"/>
</dbReference>
<dbReference type="Proteomes" id="UP001595916">
    <property type="component" value="Unassembled WGS sequence"/>
</dbReference>
<evidence type="ECO:0000313" key="6">
    <source>
        <dbReference type="Proteomes" id="UP001595916"/>
    </source>
</evidence>
<dbReference type="Pfam" id="PF13569">
    <property type="entry name" value="DUF4132"/>
    <property type="match status" value="1"/>
</dbReference>
<gene>
    <name evidence="5" type="ORF">ACFO4R_08260</name>
</gene>
<dbReference type="InterPro" id="IPR025406">
    <property type="entry name" value="DUF4132"/>
</dbReference>
<proteinExistence type="predicted"/>
<evidence type="ECO:0000259" key="2">
    <source>
        <dbReference type="Pfam" id="PF13569"/>
    </source>
</evidence>
<sequence length="1677" mass="195428">MLSYSISNEKRETYRQSVVQRSKKLSKANRELVQEILKLDERDFVKFLEEKVLKQKKEVYLTLEEALPVELYPVLDVLIGEELRGVFTDYCAKITRYSYTAGYYRRMIRSRNYRDYLHKMGSALSDFITIKALDLDLVQVLRKEYNNDINGRYIYINPAPYVSVEIDRENVEIIDLIKEMITGDNNTFVLSREVIQGILLSEDRELVELVGKLLLAAKLQEGLRQSICESMDEGTMENFEYLFHIVYENDLLRFSAVRRAVATWTGVGEEYSDRITKKEMALIAKILEEPSYADELLKSKDNVEVLLALWYKGAIDVDDALEAMEEIIEKGERHTKLLVSYYLAIIQKRNHAQRISAKMISSHPDDLEILACYRVHLHPSLGRTAWYYTEEQLSYDKVKDIFSSKKEGRKFFEIFISALETLGKKDREFSPCIFPWYAVGIYRQDLASVLFSINAFLEGEMTDRVLPYLKLMDTYARGGILKMLVKKPKNQLQKDVVVDLLSDRSSASDKACEIIRENNMVGEYKEKIESLLRLKTGETRKNVIDLLYTQKDEELKRSIANLVVQKDENKRLGGLDLILRSKEEGRFSGEELQSLAQKIEKPTSSEEILIRRLLGGELRAEELEKLYNTQYRPEFELEIVEKGKKRKNTADKTLVIENSIALKDIFDKSTRDLLEIMKKLIALYQSHRNYEYKNHWGHDYLLGENFTNTVYRSYGQEKLEDYPLAEVWRTFYEEEIRDFKTLYQLHMMRSVSEELRDGNRSCDFRPVIERIISKKDLFKLSDELRRLEKEQDREVAVSFDSVGRVLSVLFYEFVDTKEGKKFIFDVSKAVFSHLFLHEKEKDLITREKYGWEKEERYVTIFGFSEFLRNLRYKMMNSYSDEEEFKQAYALIWSLYDKLNTFCLNKYAKPLDNFGSFDQFSIAKAVATSLVEKDELYLHILDEKEATRRVRTLTSFLHPKREEEEEKDALTLKAEELLRHEGEKIIDFILSSELDRGDTPLTYSECVHSIERVEGIDVLIKVLKALGKEKLERMDSYYSGGKSKKQTLSRILRISYPAQGETSEDFCKKMDAAKITQQRLVEVAMYSPQWISFIEAYLGWKGLSSGCYYFRAHMSDIARDEMGIIAKYTPIEKEDLELGAFDVDWFKSAYRDLGKERFDRLYESAKYISSGAKHSRARMFADATNGLLKVKETEEKIEDKRNKDLVASYALIPLGKNRTKDMVRRYKFLRNFLKESKQFGAQRRASEAKAVDIALENLSRNAGYSDVIRLTWAMESEMISEIKEYFEKKEIGEFKLYIDIDELGQSKVVCEKEGKQLKSLPAKLKKDKYVEKLKAAHKNLKEQYRRSRKMLEEAMEDATEFYGREISNLMKHPVVAPILQNLVFISGEDTGYYQEGSLVDPKGRKVSVEDEMGLRIAHCLDLYRSGMWADYQEDLFHRQVKQSFKQVFRELYIKTEDEKGSETSLRYAGHQVQPAKTVAALKTRRWVVDNEEGLQKVYYKQNIIAKIYALADWFSPADIEAPTLEWVNFYDRRTFRTIKIDEVPDLIFSEVMRDVDLAVSIAHVGGVDPEASHSTVEMRRAIAQFNLELFKLKNVSFTEKHALIEGKRASYTVHLGSGVIHQKAGAEIHVLPVHSQHRGRLFLPFVDEDPKTAEIMSKILLFAEDTKIKDPTILDQIR</sequence>
<dbReference type="InterPro" id="IPR056639">
    <property type="entry name" value="DUF7737"/>
</dbReference>
<evidence type="ECO:0000256" key="1">
    <source>
        <dbReference type="SAM" id="Coils"/>
    </source>
</evidence>
<evidence type="ECO:0000313" key="5">
    <source>
        <dbReference type="EMBL" id="MFC4805074.1"/>
    </source>
</evidence>
<dbReference type="Pfam" id="PF18991">
    <property type="entry name" value="DUF5724"/>
    <property type="match status" value="1"/>
</dbReference>
<organism evidence="5 6">
    <name type="scientific">Filifactor villosus</name>
    <dbReference type="NCBI Taxonomy" id="29374"/>
    <lineage>
        <taxon>Bacteria</taxon>
        <taxon>Bacillati</taxon>
        <taxon>Bacillota</taxon>
        <taxon>Clostridia</taxon>
        <taxon>Peptostreptococcales</taxon>
        <taxon>Filifactoraceae</taxon>
        <taxon>Filifactor</taxon>
    </lineage>
</organism>